<evidence type="ECO:0000256" key="1">
    <source>
        <dbReference type="SAM" id="MobiDB-lite"/>
    </source>
</evidence>
<keyword evidence="3" id="KW-0732">Signal</keyword>
<name>A0A6A7FTT8_9CRUS</name>
<feature type="transmembrane region" description="Helical" evidence="2">
    <location>
        <begin position="291"/>
        <end position="318"/>
    </location>
</feature>
<feature type="transmembrane region" description="Helical" evidence="2">
    <location>
        <begin position="330"/>
        <end position="350"/>
    </location>
</feature>
<keyword evidence="2" id="KW-1133">Transmembrane helix</keyword>
<feature type="region of interest" description="Disordered" evidence="1">
    <location>
        <begin position="489"/>
        <end position="514"/>
    </location>
</feature>
<feature type="transmembrane region" description="Helical" evidence="2">
    <location>
        <begin position="407"/>
        <end position="428"/>
    </location>
</feature>
<dbReference type="PANTHER" id="PTHR23252">
    <property type="entry name" value="INTIMAL THICKNESS RECEPTOR-RELATED"/>
    <property type="match status" value="1"/>
</dbReference>
<dbReference type="InterPro" id="IPR019336">
    <property type="entry name" value="GPR180/TMEM145_TM"/>
</dbReference>
<evidence type="ECO:0000256" key="3">
    <source>
        <dbReference type="SAM" id="SignalP"/>
    </source>
</evidence>
<feature type="transmembrane region" description="Helical" evidence="2">
    <location>
        <begin position="370"/>
        <end position="386"/>
    </location>
</feature>
<dbReference type="Pfam" id="PF10192">
    <property type="entry name" value="GPR180-TMEM145_TM"/>
    <property type="match status" value="1"/>
</dbReference>
<dbReference type="GO" id="GO:0007186">
    <property type="term" value="P:G protein-coupled receptor signaling pathway"/>
    <property type="evidence" value="ECO:0007669"/>
    <property type="project" value="InterPro"/>
</dbReference>
<accession>A0A6A7FTT8</accession>
<evidence type="ECO:0000259" key="4">
    <source>
        <dbReference type="Pfam" id="PF10192"/>
    </source>
</evidence>
<dbReference type="InterPro" id="IPR047831">
    <property type="entry name" value="GPR180/TMEM145"/>
</dbReference>
<keyword evidence="2" id="KW-0472">Membrane</keyword>
<feature type="domain" description="GPR180/TMEM145 transmembrane" evidence="4">
    <location>
        <begin position="235"/>
        <end position="452"/>
    </location>
</feature>
<feature type="chain" id="PRO_5025648661" evidence="3">
    <location>
        <begin position="25"/>
        <end position="756"/>
    </location>
</feature>
<feature type="transmembrane region" description="Helical" evidence="2">
    <location>
        <begin position="233"/>
        <end position="251"/>
    </location>
</feature>
<proteinExistence type="evidence at transcript level"/>
<dbReference type="EMBL" id="IACT01002401">
    <property type="protein sequence ID" value="LAC21684.1"/>
    <property type="molecule type" value="mRNA"/>
</dbReference>
<feature type="transmembrane region" description="Helical" evidence="2">
    <location>
        <begin position="263"/>
        <end position="285"/>
    </location>
</feature>
<organism evidence="5">
    <name type="scientific">Hirondellea gigas</name>
    <dbReference type="NCBI Taxonomy" id="1518452"/>
    <lineage>
        <taxon>Eukaryota</taxon>
        <taxon>Metazoa</taxon>
        <taxon>Ecdysozoa</taxon>
        <taxon>Arthropoda</taxon>
        <taxon>Crustacea</taxon>
        <taxon>Multicrustacea</taxon>
        <taxon>Malacostraca</taxon>
        <taxon>Eumalacostraca</taxon>
        <taxon>Peracarida</taxon>
        <taxon>Amphipoda</taxon>
        <taxon>Amphilochidea</taxon>
        <taxon>Lysianassida</taxon>
        <taxon>Lysianassidira</taxon>
        <taxon>Lysianassoidea</taxon>
        <taxon>Lysianassidae</taxon>
        <taxon>Hirondellea</taxon>
    </lineage>
</organism>
<dbReference type="PANTHER" id="PTHR23252:SF43">
    <property type="entry name" value="INTIMAL THICKNESS RELATED RECEPTOR IRP DOMAIN-CONTAINING PROTEIN"/>
    <property type="match status" value="1"/>
</dbReference>
<evidence type="ECO:0000256" key="2">
    <source>
        <dbReference type="SAM" id="Phobius"/>
    </source>
</evidence>
<reference evidence="5" key="1">
    <citation type="submission" date="2017-11" db="EMBL/GenBank/DDBJ databases">
        <title>The sensing device of the deep-sea amphipod.</title>
        <authorList>
            <person name="Kobayashi H."/>
            <person name="Nagahama T."/>
            <person name="Arai W."/>
            <person name="Sasagawa Y."/>
            <person name="Umeda M."/>
            <person name="Hayashi T."/>
            <person name="Nikaido I."/>
            <person name="Watanabe H."/>
            <person name="Oguri K."/>
            <person name="Kitazato H."/>
            <person name="Fujioka K."/>
            <person name="Kido Y."/>
            <person name="Takami H."/>
        </authorList>
    </citation>
    <scope>NUCLEOTIDE SEQUENCE</scope>
    <source>
        <tissue evidence="5">Whole body</tissue>
    </source>
</reference>
<evidence type="ECO:0000313" key="5">
    <source>
        <dbReference type="EMBL" id="LAC21684.1"/>
    </source>
</evidence>
<sequence>MSMPVNSGSSVIFLLICCCIGCESLLLKGEWHSKNNKFLFLSKFGFQKTIPHEGVASEGFIFGNITALKNKKVPENRVGVGAMLVLLPRQYFLSFHGNMTQDRSKQLQGNICQKMFKDMWTEAYDAKCHDTGREDFLRHVPCPEGQHCLDEDNPSNVMPDSQLTYAIKDINNPRFWYLSLVACGLNATCGWQPTTEDISVSYHLTLVNGHPPATDHDFFAYHFSCEEQNTGELVVFCLLVYSCLLLPLQLYATCKQRLRVLELFACVLLLQTLGLVFTVTAQVVMGASGTWMGWAGVGGEVCTLLCESLFLGLLLLLARGWAITNTSDHFTATLYALWGTYTLLTLALYAWNKLMVPVVENTYKYGKWPGIIDLVLRGLLTVWYLFELRTTMLTLQDTNTLHFLLQFGAASLVWLVYLPVVALIAVQVSPLWRHKLLQGFRYSADLLAHVFMAYILYPRRSHPYLVLATPQDNCDELDFLDQAPHILHRRKRRGRRSSSSSSTGRRDSFGPGTFNRYTDLIDTSSQQHDPCNYNKAHAASCIPRCMDAASTENLVDEETVEFERVTKMSRETSAHYHNAGVIRADSIVNGSPSKYKVQVNRSNGFYAKQNYNPISRNILDATQQSSYTQLGPFLTAPPDSGTLSFVANSLNDKQNVASNATASNSEHLQHLTVDGPSLRLMKLEEEDIDGFVAPYIATERALVKEEGFPSYNSGGNNGFEDPLDQADYFSAEASDGSDTELLVVVQDQTNRVPDSL</sequence>
<dbReference type="AlphaFoldDB" id="A0A6A7FTT8"/>
<keyword evidence="2" id="KW-0812">Transmembrane</keyword>
<dbReference type="GO" id="GO:0019236">
    <property type="term" value="P:response to pheromone"/>
    <property type="evidence" value="ECO:0007669"/>
    <property type="project" value="InterPro"/>
</dbReference>
<protein>
    <submittedName>
        <fullName evidence="5">Integral membrane protein GPR180</fullName>
    </submittedName>
</protein>
<feature type="signal peptide" evidence="3">
    <location>
        <begin position="1"/>
        <end position="24"/>
    </location>
</feature>